<dbReference type="InterPro" id="IPR031887">
    <property type="entry name" value="SDCCAG8"/>
</dbReference>
<dbReference type="GO" id="GO:0005814">
    <property type="term" value="C:centriole"/>
    <property type="evidence" value="ECO:0007669"/>
    <property type="project" value="TreeGrafter"/>
</dbReference>
<dbReference type="AlphaFoldDB" id="A0AAD9QLB1"/>
<accession>A0AAD9QLB1</accession>
<dbReference type="GO" id="GO:0045162">
    <property type="term" value="P:clustering of voltage-gated sodium channels"/>
    <property type="evidence" value="ECO:0007669"/>
    <property type="project" value="InterPro"/>
</dbReference>
<feature type="coiled-coil region" evidence="1">
    <location>
        <begin position="182"/>
        <end position="251"/>
    </location>
</feature>
<dbReference type="GO" id="GO:0007098">
    <property type="term" value="P:centrosome cycle"/>
    <property type="evidence" value="ECO:0007669"/>
    <property type="project" value="InterPro"/>
</dbReference>
<dbReference type="EMBL" id="JARQWQ010000025">
    <property type="protein sequence ID" value="KAK2563366.1"/>
    <property type="molecule type" value="Genomic_DNA"/>
</dbReference>
<dbReference type="GO" id="GO:0034220">
    <property type="term" value="P:monoatomic ion transmembrane transport"/>
    <property type="evidence" value="ECO:0007669"/>
    <property type="project" value="UniProtKB-KW"/>
</dbReference>
<keyword evidence="3" id="KW-0407">Ion channel</keyword>
<keyword evidence="3" id="KW-0406">Ion transport</keyword>
<dbReference type="InterPro" id="IPR038911">
    <property type="entry name" value="SCLT1"/>
</dbReference>
<reference evidence="3" key="1">
    <citation type="journal article" date="2023" name="G3 (Bethesda)">
        <title>Whole genome assembly and annotation of the endangered Caribbean coral Acropora cervicornis.</title>
        <authorList>
            <person name="Selwyn J.D."/>
            <person name="Vollmer S.V."/>
        </authorList>
    </citation>
    <scope>NUCLEOTIDE SEQUENCE</scope>
    <source>
        <strain evidence="3">K2</strain>
    </source>
</reference>
<feature type="coiled-coil region" evidence="1">
    <location>
        <begin position="351"/>
        <end position="538"/>
    </location>
</feature>
<name>A0AAD9QLB1_ACRCE</name>
<comment type="caution">
    <text evidence="3">The sequence shown here is derived from an EMBL/GenBank/DDBJ whole genome shotgun (WGS) entry which is preliminary data.</text>
</comment>
<proteinExistence type="predicted"/>
<keyword evidence="4" id="KW-1185">Reference proteome</keyword>
<evidence type="ECO:0000256" key="1">
    <source>
        <dbReference type="SAM" id="Coils"/>
    </source>
</evidence>
<protein>
    <submittedName>
        <fullName evidence="3">Sodium channel and clathrin linker 1</fullName>
    </submittedName>
</protein>
<reference evidence="3" key="2">
    <citation type="journal article" date="2023" name="Science">
        <title>Genomic signatures of disease resistance in endangered staghorn corals.</title>
        <authorList>
            <person name="Vollmer S.V."/>
            <person name="Selwyn J.D."/>
            <person name="Despard B.A."/>
            <person name="Roesel C.L."/>
        </authorList>
    </citation>
    <scope>NUCLEOTIDE SEQUENCE</scope>
    <source>
        <strain evidence="3">K2</strain>
    </source>
</reference>
<organism evidence="3 4">
    <name type="scientific">Acropora cervicornis</name>
    <name type="common">Staghorn coral</name>
    <dbReference type="NCBI Taxonomy" id="6130"/>
    <lineage>
        <taxon>Eukaryota</taxon>
        <taxon>Metazoa</taxon>
        <taxon>Cnidaria</taxon>
        <taxon>Anthozoa</taxon>
        <taxon>Hexacorallia</taxon>
        <taxon>Scleractinia</taxon>
        <taxon>Astrocoeniina</taxon>
        <taxon>Acroporidae</taxon>
        <taxon>Acropora</taxon>
    </lineage>
</organism>
<gene>
    <name evidence="3" type="ORF">P5673_013053</name>
</gene>
<keyword evidence="1" id="KW-0175">Coiled coil</keyword>
<dbReference type="PANTHER" id="PTHR35970:SF1">
    <property type="entry name" value="SODIUM CHANNEL AND CLATHRIN LINKER 1"/>
    <property type="match status" value="1"/>
</dbReference>
<dbReference type="PANTHER" id="PTHR35970">
    <property type="entry name" value="SODIUM CHANNEL AND CLATHRIN LINKER 1"/>
    <property type="match status" value="1"/>
</dbReference>
<dbReference type="Proteomes" id="UP001249851">
    <property type="component" value="Unassembled WGS sequence"/>
</dbReference>
<evidence type="ECO:0000313" key="3">
    <source>
        <dbReference type="EMBL" id="KAK2563366.1"/>
    </source>
</evidence>
<evidence type="ECO:0000256" key="2">
    <source>
        <dbReference type="SAM" id="MobiDB-lite"/>
    </source>
</evidence>
<dbReference type="GO" id="GO:0060271">
    <property type="term" value="P:cilium assembly"/>
    <property type="evidence" value="ECO:0007669"/>
    <property type="project" value="TreeGrafter"/>
</dbReference>
<dbReference type="Pfam" id="PF15964">
    <property type="entry name" value="CCCAP"/>
    <property type="match status" value="1"/>
</dbReference>
<evidence type="ECO:0000313" key="4">
    <source>
        <dbReference type="Proteomes" id="UP001249851"/>
    </source>
</evidence>
<sequence length="764" mass="89562">MSYGQRDEDYFKFLQDQVKRLNAVVEEYQRKYLPVKEPDIKTDEPLPPWMTNSSILSPLLMEYDNNIKAYQEQVFFLKGELSSLKEKTDHVVQENTRLHEDLRRNIETQMDLVRQGEGSGVERVVMENMRHQLQILSQERDNYVELWQNATHELESLQEIEREKEVDLKTRSKNLTSMQNDLKKARQFAEELQLVNNKLRMEHEKFLSTAQTQDQEIDEVRSELRKCKIELKSVKAQNDELRSTLELMEGRIRARDRERGDESNREQEAIDTRVEELHTAVIEMESRLSAALKQVGRLRTEKTDLEEAVGILQKKSSQLEQREFEAISHVRDSVQMVENAILERDQALVREQQKAQEINRLQDVINKILKEAGKRTREEVDTVRKQCNNNIEKLMEELHFLEMQGAEKQAQLERSLREKSAVEKELEKLYQEGPTEITRAGMTFDELQKRAGQAERTRDEALRKVDTLNSTIRKLENKHEIEKSHGATQNSDLKRRLKELEEENVQMSDSRIQLIGEIDKLKRELLSAKQVKEQAQHQCVTEVDSLKQQHEVREREFETRLRGVEEMNRRSVNELREMLTAQQKLGAQWKEESQAVTHKFEQTVNELRQQIDNQKKRNNELNSQLDDEKRTTQQLESKLSAAKKSEGKLQNMVVDAETRADAASSQVTTLLNREKQLLEERNLLNREFERLKIRKSRPGYSRIREPPERLSDLLTSTIVGSTAHEPAVRLDLMSPRNEERFTRDLNATSSRTLLNAISKDRAIL</sequence>
<dbReference type="GO" id="GO:0005813">
    <property type="term" value="C:centrosome"/>
    <property type="evidence" value="ECO:0007669"/>
    <property type="project" value="InterPro"/>
</dbReference>
<feature type="coiled-coil region" evidence="1">
    <location>
        <begin position="288"/>
        <end position="322"/>
    </location>
</feature>
<feature type="region of interest" description="Disordered" evidence="2">
    <location>
        <begin position="610"/>
        <end position="646"/>
    </location>
</feature>
<keyword evidence="3" id="KW-0813">Transport</keyword>